<dbReference type="Proteomes" id="UP000516314">
    <property type="component" value="Chromosome 4"/>
</dbReference>
<protein>
    <submittedName>
        <fullName evidence="8">(thale cress) hypothetical protein</fullName>
    </submittedName>
</protein>
<evidence type="ECO:0000256" key="3">
    <source>
        <dbReference type="ARBA" id="ARBA00023125"/>
    </source>
</evidence>
<comment type="subcellular location">
    <subcellularLocation>
        <location evidence="1">Nucleus</location>
    </subcellularLocation>
</comment>
<dbReference type="Pfam" id="PF00010">
    <property type="entry name" value="HLH"/>
    <property type="match status" value="1"/>
</dbReference>
<evidence type="ECO:0000256" key="2">
    <source>
        <dbReference type="ARBA" id="ARBA00023015"/>
    </source>
</evidence>
<evidence type="ECO:0000256" key="1">
    <source>
        <dbReference type="ARBA" id="ARBA00004123"/>
    </source>
</evidence>
<dbReference type="InterPro" id="IPR008030">
    <property type="entry name" value="NmrA-like"/>
</dbReference>
<dbReference type="GO" id="GO:0003677">
    <property type="term" value="F:DNA binding"/>
    <property type="evidence" value="ECO:0007669"/>
    <property type="project" value="UniProtKB-KW"/>
</dbReference>
<dbReference type="FunFam" id="4.10.280.10:FF:000002">
    <property type="entry name" value="Basic helix-loop-helix transcription factor"/>
    <property type="match status" value="1"/>
</dbReference>
<accession>A0A7G2F5W5</accession>
<dbReference type="GO" id="GO:0006355">
    <property type="term" value="P:regulation of DNA-templated transcription"/>
    <property type="evidence" value="ECO:0007669"/>
    <property type="project" value="UniProtKB-ARBA"/>
</dbReference>
<keyword evidence="2" id="KW-0805">Transcription regulation</keyword>
<dbReference type="InterPro" id="IPR036638">
    <property type="entry name" value="HLH_DNA-bd_sf"/>
</dbReference>
<evidence type="ECO:0000256" key="5">
    <source>
        <dbReference type="ARBA" id="ARBA00023242"/>
    </source>
</evidence>
<dbReference type="SUPFAM" id="SSF51735">
    <property type="entry name" value="NAD(P)-binding Rossmann-fold domains"/>
    <property type="match status" value="1"/>
</dbReference>
<dbReference type="Gene3D" id="4.10.280.10">
    <property type="entry name" value="Helix-loop-helix DNA-binding domain"/>
    <property type="match status" value="1"/>
</dbReference>
<dbReference type="InterPro" id="IPR050608">
    <property type="entry name" value="NmrA-type/Isoflavone_red_sf"/>
</dbReference>
<name>A0A7G2F5W5_ARATH</name>
<evidence type="ECO:0000256" key="4">
    <source>
        <dbReference type="ARBA" id="ARBA00023163"/>
    </source>
</evidence>
<evidence type="ECO:0000313" key="9">
    <source>
        <dbReference type="Proteomes" id="UP000516314"/>
    </source>
</evidence>
<feature type="region of interest" description="Disordered" evidence="6">
    <location>
        <begin position="110"/>
        <end position="160"/>
    </location>
</feature>
<dbReference type="Gene3D" id="3.40.50.720">
    <property type="entry name" value="NAD(P)-binding Rossmann-like Domain"/>
    <property type="match status" value="1"/>
</dbReference>
<dbReference type="SMART" id="SM00353">
    <property type="entry name" value="HLH"/>
    <property type="match status" value="1"/>
</dbReference>
<reference evidence="8 9" key="1">
    <citation type="submission" date="2020-09" db="EMBL/GenBank/DDBJ databases">
        <authorList>
            <person name="Ashkenazy H."/>
        </authorList>
    </citation>
    <scope>NUCLEOTIDE SEQUENCE [LARGE SCALE GENOMIC DNA]</scope>
    <source>
        <strain evidence="9">cv. Cdm-0</strain>
    </source>
</reference>
<feature type="domain" description="BHLH" evidence="7">
    <location>
        <begin position="178"/>
        <end position="228"/>
    </location>
</feature>
<dbReference type="Gene3D" id="3.90.25.10">
    <property type="entry name" value="UDP-galactose 4-epimerase, domain 1"/>
    <property type="match status" value="2"/>
</dbReference>
<dbReference type="InterPro" id="IPR011598">
    <property type="entry name" value="bHLH_dom"/>
</dbReference>
<evidence type="ECO:0000259" key="7">
    <source>
        <dbReference type="PROSITE" id="PS50888"/>
    </source>
</evidence>
<evidence type="ECO:0000313" key="8">
    <source>
        <dbReference type="EMBL" id="CAD5329941.1"/>
    </source>
</evidence>
<dbReference type="CDD" id="cd18919">
    <property type="entry name" value="bHLH_AtBPE_like"/>
    <property type="match status" value="1"/>
</dbReference>
<evidence type="ECO:0000256" key="6">
    <source>
        <dbReference type="SAM" id="MobiDB-lite"/>
    </source>
</evidence>
<dbReference type="PROSITE" id="PS50888">
    <property type="entry name" value="BHLH"/>
    <property type="match status" value="1"/>
</dbReference>
<dbReference type="Pfam" id="PF05368">
    <property type="entry name" value="NmrA"/>
    <property type="match status" value="2"/>
</dbReference>
<dbReference type="EMBL" id="LR881469">
    <property type="protein sequence ID" value="CAD5329941.1"/>
    <property type="molecule type" value="Genomic_DNA"/>
</dbReference>
<proteinExistence type="predicted"/>
<dbReference type="PANTHER" id="PTHR43349">
    <property type="entry name" value="PINORESINOL REDUCTASE-RELATED"/>
    <property type="match status" value="1"/>
</dbReference>
<keyword evidence="5" id="KW-0539">Nucleus</keyword>
<dbReference type="AlphaFoldDB" id="A0A7G2F5W5"/>
<gene>
    <name evidence="8" type="ORF">AT9943_LOCUS17504</name>
</gene>
<dbReference type="GO" id="GO:0005634">
    <property type="term" value="C:nucleus"/>
    <property type="evidence" value="ECO:0007669"/>
    <property type="project" value="UniProtKB-SubCell"/>
</dbReference>
<sequence>MNGAIGGDLLLNFPDMSVLERQRAHLKYLNPTFDSPLAGFFADSSMITGGEMDSYLSTAGLNLPMMYGETTVEGDSRLSISPETTLGTGNFKKRKFDTETKDCNEKKKKMTMNRDDLVEEGEEEKSKITEQNNGSTKSIKKMKHKAKKEENNFSNDSSKVTKELEKTDYIHVRARRGQATDSHSIAERVRREKISERMKFLQDLVPGCDKITGKAGMLDEIINYVQSLQRQIEFLSMKLAIVNPRPDFDMDDIFAKEVASTPMTVVPSPEMVLSGYSHEMVHSGYSSEMVNSGYLHVNPTQQVNTSSDPLSCFNNGEAPSMWDSHVQNLYGNLGSSNIFLIGGLVSLIQGRLGNYLTRFSIESGHPTFALIRNTTLSDKLKSLSDAGVTLLKGSLEDEGSLAEAVSKVDVVISAIPSKHVLDQKLLVRVIKQAGSIKRFIPAEYGANPDKTQVSDLDHGFYSKKSEIRHMIESEGIPYTYICCGLFMRVLLPSLVQPGLQSPPTDKVTVFGDGNVKAVFVNDVDVAAFTIKTIDDPRTLNKTLYLSPPGNISLCFYDAETPYPDNMEMVFIYSVFIKGDHTYFDIESCGGVNGTELYPDVKYMTVSEFLDTLL</sequence>
<organism evidence="8 9">
    <name type="scientific">Arabidopsis thaliana</name>
    <name type="common">Mouse-ear cress</name>
    <dbReference type="NCBI Taxonomy" id="3702"/>
    <lineage>
        <taxon>Eukaryota</taxon>
        <taxon>Viridiplantae</taxon>
        <taxon>Streptophyta</taxon>
        <taxon>Embryophyta</taxon>
        <taxon>Tracheophyta</taxon>
        <taxon>Spermatophyta</taxon>
        <taxon>Magnoliopsida</taxon>
        <taxon>eudicotyledons</taxon>
        <taxon>Gunneridae</taxon>
        <taxon>Pentapetalae</taxon>
        <taxon>rosids</taxon>
        <taxon>malvids</taxon>
        <taxon>Brassicales</taxon>
        <taxon>Brassicaceae</taxon>
        <taxon>Camelineae</taxon>
        <taxon>Arabidopsis</taxon>
    </lineage>
</organism>
<keyword evidence="3" id="KW-0238">DNA-binding</keyword>
<dbReference type="PANTHER" id="PTHR43349:SF34">
    <property type="entry name" value="PINORESINOL-LARICIRESINOL REDUCTASE 3-RELATED"/>
    <property type="match status" value="1"/>
</dbReference>
<keyword evidence="4" id="KW-0804">Transcription</keyword>
<dbReference type="SUPFAM" id="SSF47459">
    <property type="entry name" value="HLH, helix-loop-helix DNA-binding domain"/>
    <property type="match status" value="1"/>
</dbReference>
<dbReference type="InterPro" id="IPR036291">
    <property type="entry name" value="NAD(P)-bd_dom_sf"/>
</dbReference>
<dbReference type="GO" id="GO:0046983">
    <property type="term" value="F:protein dimerization activity"/>
    <property type="evidence" value="ECO:0007669"/>
    <property type="project" value="InterPro"/>
</dbReference>